<dbReference type="Proteomes" id="UP000007089">
    <property type="component" value="Chromosome"/>
</dbReference>
<protein>
    <submittedName>
        <fullName evidence="1">Uncharacterized protein</fullName>
    </submittedName>
</protein>
<sequence length="236" mass="25490">MGSHLAAWTLSRLTFFPPSPILRPPMPIRRGSVTFARFRAEIPAKRSSDTRRWLARGLAKGAFEALDVERGEDDRAAGFVSAEDPGVTDFTSGVLEGEWALFGFRVDTLRVPASAVRAELDRWIALHEKERGRPPTKGEKATQKDLIRHAHRQRAVPSSKVHDVSLHLGSGELLVWAASRKLVDEIAAAVEGALEIKLTPSSVSALAVRSEISDSALAPTAALTGLSGKEASRGEA</sequence>
<organism evidence="1 2">
    <name type="scientific">Anaeromyxobacter dehalogenans (strain ATCC BAA-258 / DSM 21875 / 2CP-1)</name>
    <dbReference type="NCBI Taxonomy" id="455488"/>
    <lineage>
        <taxon>Bacteria</taxon>
        <taxon>Pseudomonadati</taxon>
        <taxon>Myxococcota</taxon>
        <taxon>Myxococcia</taxon>
        <taxon>Myxococcales</taxon>
        <taxon>Cystobacterineae</taxon>
        <taxon>Anaeromyxobacteraceae</taxon>
        <taxon>Anaeromyxobacter</taxon>
    </lineage>
</organism>
<dbReference type="KEGG" id="acp:A2cp1_1841"/>
<keyword evidence="2" id="KW-1185">Reference proteome</keyword>
<dbReference type="GO" id="GO:0006310">
    <property type="term" value="P:DNA recombination"/>
    <property type="evidence" value="ECO:0007669"/>
    <property type="project" value="InterPro"/>
</dbReference>
<proteinExistence type="predicted"/>
<accession>B8J6K2</accession>
<dbReference type="InterPro" id="IPR007476">
    <property type="entry name" value="RdgC"/>
</dbReference>
<dbReference type="Pfam" id="PF04381">
    <property type="entry name" value="RdgC"/>
    <property type="match status" value="1"/>
</dbReference>
<evidence type="ECO:0000313" key="1">
    <source>
        <dbReference type="EMBL" id="ACL65183.1"/>
    </source>
</evidence>
<evidence type="ECO:0000313" key="2">
    <source>
        <dbReference type="Proteomes" id="UP000007089"/>
    </source>
</evidence>
<gene>
    <name evidence="1" type="ordered locus">A2cp1_1841</name>
</gene>
<reference evidence="1" key="1">
    <citation type="submission" date="2009-01" db="EMBL/GenBank/DDBJ databases">
        <title>Complete sequence of Anaeromyxobacter dehalogenans 2CP-1.</title>
        <authorList>
            <consortium name="US DOE Joint Genome Institute"/>
            <person name="Lucas S."/>
            <person name="Copeland A."/>
            <person name="Lapidus A."/>
            <person name="Glavina del Rio T."/>
            <person name="Dalin E."/>
            <person name="Tice H."/>
            <person name="Bruce D."/>
            <person name="Goodwin L."/>
            <person name="Pitluck S."/>
            <person name="Saunders E."/>
            <person name="Brettin T."/>
            <person name="Detter J.C."/>
            <person name="Han C."/>
            <person name="Larimer F."/>
            <person name="Land M."/>
            <person name="Hauser L."/>
            <person name="Kyrpides N."/>
            <person name="Ovchinnikova G."/>
            <person name="Beliaev A.S."/>
            <person name="Richardson P."/>
        </authorList>
    </citation>
    <scope>NUCLEOTIDE SEQUENCE</scope>
    <source>
        <strain evidence="1">2CP-1</strain>
    </source>
</reference>
<name>B8J6K2_ANAD2</name>
<dbReference type="HOGENOM" id="CLU_1178902_0_0_7"/>
<dbReference type="AlphaFoldDB" id="B8J6K2"/>
<dbReference type="EMBL" id="CP001359">
    <property type="protein sequence ID" value="ACL65183.1"/>
    <property type="molecule type" value="Genomic_DNA"/>
</dbReference>